<keyword evidence="3" id="KW-1185">Reference proteome</keyword>
<dbReference type="Proteomes" id="UP000179179">
    <property type="component" value="Unassembled WGS sequence"/>
</dbReference>
<protein>
    <recommendedName>
        <fullName evidence="4">Carboxymuconolactone decarboxylase-like domain-containing protein</fullName>
    </recommendedName>
</protein>
<dbReference type="EMBL" id="LYCR01000028">
    <property type="protein sequence ID" value="OGM46858.1"/>
    <property type="molecule type" value="Genomic_DNA"/>
</dbReference>
<proteinExistence type="predicted"/>
<dbReference type="SUPFAM" id="SSF69118">
    <property type="entry name" value="AhpD-like"/>
    <property type="match status" value="1"/>
</dbReference>
<feature type="compositionally biased region" description="Basic and acidic residues" evidence="1">
    <location>
        <begin position="114"/>
        <end position="126"/>
    </location>
</feature>
<dbReference type="InterPro" id="IPR029032">
    <property type="entry name" value="AhpD-like"/>
</dbReference>
<dbReference type="RefSeq" id="XP_022390575.1">
    <property type="nucleotide sequence ID" value="XM_022532165.1"/>
</dbReference>
<name>A0A1F8A6D4_9EURO</name>
<feature type="compositionally biased region" description="Low complexity" evidence="1">
    <location>
        <begin position="97"/>
        <end position="106"/>
    </location>
</feature>
<dbReference type="AlphaFoldDB" id="A0A1F8A6D4"/>
<reference evidence="2 3" key="1">
    <citation type="journal article" date="2016" name="Genome Biol. Evol.">
        <title>Draft genome sequence of an aflatoxigenic Aspergillus species, A. bombycis.</title>
        <authorList>
            <person name="Moore G.G."/>
            <person name="Mack B.M."/>
            <person name="Beltz S.B."/>
            <person name="Gilbert M.K."/>
        </authorList>
    </citation>
    <scope>NUCLEOTIDE SEQUENCE [LARGE SCALE GENOMIC DNA]</scope>
    <source>
        <strain evidence="3">NRRL 26010</strain>
    </source>
</reference>
<gene>
    <name evidence="2" type="ORF">ABOM_005036</name>
</gene>
<evidence type="ECO:0008006" key="4">
    <source>
        <dbReference type="Google" id="ProtNLM"/>
    </source>
</evidence>
<dbReference type="PANTHER" id="PTHR34846:SF11">
    <property type="entry name" value="4-CARBOXYMUCONOLACTONE DECARBOXYLASE FAMILY PROTEIN (AFU_ORTHOLOGUE AFUA_6G11590)"/>
    <property type="match status" value="1"/>
</dbReference>
<dbReference type="Gene3D" id="1.20.1290.10">
    <property type="entry name" value="AhpD-like"/>
    <property type="match status" value="1"/>
</dbReference>
<dbReference type="PANTHER" id="PTHR34846">
    <property type="entry name" value="4-CARBOXYMUCONOLACTONE DECARBOXYLASE FAMILY PROTEIN (AFU_ORTHOLOGUE AFUA_6G11590)"/>
    <property type="match status" value="1"/>
</dbReference>
<dbReference type="OrthoDB" id="9998495at2759"/>
<sequence>MRLPYAPQSPEGLSADTQEIYSRIAARRTPRPLIPLDLTLLHAPQVADGYNSFVGALRSKTILHADFLELSISRIAVLNKAVYEWNIHAPLALTPGSQHQSCSSSSHYHHLPKPPKEVRKPGDRPASELGNEPLLLILMR</sequence>
<evidence type="ECO:0000256" key="1">
    <source>
        <dbReference type="SAM" id="MobiDB-lite"/>
    </source>
</evidence>
<accession>A0A1F8A6D4</accession>
<evidence type="ECO:0000313" key="3">
    <source>
        <dbReference type="Proteomes" id="UP000179179"/>
    </source>
</evidence>
<feature type="region of interest" description="Disordered" evidence="1">
    <location>
        <begin position="96"/>
        <end position="129"/>
    </location>
</feature>
<evidence type="ECO:0000313" key="2">
    <source>
        <dbReference type="EMBL" id="OGM46858.1"/>
    </source>
</evidence>
<organism evidence="2 3">
    <name type="scientific">Aspergillus bombycis</name>
    <dbReference type="NCBI Taxonomy" id="109264"/>
    <lineage>
        <taxon>Eukaryota</taxon>
        <taxon>Fungi</taxon>
        <taxon>Dikarya</taxon>
        <taxon>Ascomycota</taxon>
        <taxon>Pezizomycotina</taxon>
        <taxon>Eurotiomycetes</taxon>
        <taxon>Eurotiomycetidae</taxon>
        <taxon>Eurotiales</taxon>
        <taxon>Aspergillaceae</taxon>
        <taxon>Aspergillus</taxon>
    </lineage>
</organism>
<comment type="caution">
    <text evidence="2">The sequence shown here is derived from an EMBL/GenBank/DDBJ whole genome shotgun (WGS) entry which is preliminary data.</text>
</comment>
<dbReference type="GeneID" id="34448426"/>